<dbReference type="AlphaFoldDB" id="T0ZCK0"/>
<organism evidence="2">
    <name type="scientific">mine drainage metagenome</name>
    <dbReference type="NCBI Taxonomy" id="410659"/>
    <lineage>
        <taxon>unclassified sequences</taxon>
        <taxon>metagenomes</taxon>
        <taxon>ecological metagenomes</taxon>
    </lineage>
</organism>
<evidence type="ECO:0000313" key="2">
    <source>
        <dbReference type="EMBL" id="EQD45771.1"/>
    </source>
</evidence>
<name>T0ZCK0_9ZZZZ</name>
<dbReference type="Gene3D" id="3.40.50.1980">
    <property type="entry name" value="Nitrogenase molybdenum iron protein domain"/>
    <property type="match status" value="2"/>
</dbReference>
<sequence>MLKVYSYRHSEVEIPDDPRRIISFSPSITEILFELGLSDCIAGISAFCVRPPETASKRRIGSYGFVRREILDELKPDLVFTISGYQDKFTEELSKTYPVVCLELPVSVAGILDLPVKVGTITARREEGRKLSQSLMNRLPKPRMDIVGSCYLEIDLAAPTSFGAFSYITDALRFCGLQSIYRNENREWIYPDLDFVKSSDPDIIIYEGKMFSKFTEMDLTNLVKKRGWHELKASMNNMIFKTPSNLDFFAH</sequence>
<dbReference type="InterPro" id="IPR050902">
    <property type="entry name" value="ABC_Transporter_SBP"/>
</dbReference>
<reference evidence="2" key="1">
    <citation type="submission" date="2013-08" db="EMBL/GenBank/DDBJ databases">
        <authorList>
            <person name="Mendez C."/>
            <person name="Richter M."/>
            <person name="Ferrer M."/>
            <person name="Sanchez J."/>
        </authorList>
    </citation>
    <scope>NUCLEOTIDE SEQUENCE</scope>
</reference>
<proteinExistence type="predicted"/>
<dbReference type="PANTHER" id="PTHR30535">
    <property type="entry name" value="VITAMIN B12-BINDING PROTEIN"/>
    <property type="match status" value="1"/>
</dbReference>
<dbReference type="PANTHER" id="PTHR30535:SF34">
    <property type="entry name" value="MOLYBDATE-BINDING PROTEIN MOLA"/>
    <property type="match status" value="1"/>
</dbReference>
<feature type="domain" description="Fe/B12 periplasmic-binding" evidence="1">
    <location>
        <begin position="20"/>
        <end position="251"/>
    </location>
</feature>
<reference evidence="2" key="2">
    <citation type="journal article" date="2014" name="ISME J.">
        <title>Microbial stratification in low pH oxic and suboxic macroscopic growths along an acid mine drainage.</title>
        <authorList>
            <person name="Mendez-Garcia C."/>
            <person name="Mesa V."/>
            <person name="Sprenger R.R."/>
            <person name="Richter M."/>
            <person name="Diez M.S."/>
            <person name="Solano J."/>
            <person name="Bargiela R."/>
            <person name="Golyshina O.V."/>
            <person name="Manteca A."/>
            <person name="Ramos J.L."/>
            <person name="Gallego J.R."/>
            <person name="Llorente I."/>
            <person name="Martins Dos Santos V.A."/>
            <person name="Jensen O.N."/>
            <person name="Pelaez A.I."/>
            <person name="Sanchez J."/>
            <person name="Ferrer M."/>
        </authorList>
    </citation>
    <scope>NUCLEOTIDE SEQUENCE</scope>
</reference>
<feature type="non-terminal residue" evidence="2">
    <location>
        <position position="251"/>
    </location>
</feature>
<dbReference type="PROSITE" id="PS50983">
    <property type="entry name" value="FE_B12_PBP"/>
    <property type="match status" value="1"/>
</dbReference>
<accession>T0ZCK0</accession>
<evidence type="ECO:0000259" key="1">
    <source>
        <dbReference type="PROSITE" id="PS50983"/>
    </source>
</evidence>
<dbReference type="InterPro" id="IPR002491">
    <property type="entry name" value="ABC_transptr_periplasmic_BD"/>
</dbReference>
<protein>
    <submittedName>
        <fullName evidence="2">Periplasmic binding protein</fullName>
    </submittedName>
</protein>
<gene>
    <name evidence="2" type="ORF">B1B_12909</name>
</gene>
<dbReference type="EMBL" id="AUZY01008481">
    <property type="protein sequence ID" value="EQD45771.1"/>
    <property type="molecule type" value="Genomic_DNA"/>
</dbReference>
<dbReference type="Pfam" id="PF01497">
    <property type="entry name" value="Peripla_BP_2"/>
    <property type="match status" value="1"/>
</dbReference>
<dbReference type="SUPFAM" id="SSF53807">
    <property type="entry name" value="Helical backbone' metal receptor"/>
    <property type="match status" value="1"/>
</dbReference>
<comment type="caution">
    <text evidence="2">The sequence shown here is derived from an EMBL/GenBank/DDBJ whole genome shotgun (WGS) entry which is preliminary data.</text>
</comment>